<dbReference type="PANTHER" id="PTHR10050:SF50">
    <property type="entry name" value="DOLICHYL-PHOSPHATE-MANNOSE--PROTEIN MANNOSYLTRANSFERASE 1-RELATED"/>
    <property type="match status" value="1"/>
</dbReference>
<dbReference type="PROSITE" id="PS50919">
    <property type="entry name" value="MIR"/>
    <property type="match status" value="2"/>
</dbReference>
<keyword evidence="18" id="KW-1185">Reference proteome</keyword>
<organism evidence="17 18">
    <name type="scientific">Ogataea philodendri</name>
    <dbReference type="NCBI Taxonomy" id="1378263"/>
    <lineage>
        <taxon>Eukaryota</taxon>
        <taxon>Fungi</taxon>
        <taxon>Dikarya</taxon>
        <taxon>Ascomycota</taxon>
        <taxon>Saccharomycotina</taxon>
        <taxon>Pichiomycetes</taxon>
        <taxon>Pichiales</taxon>
        <taxon>Pichiaceae</taxon>
        <taxon>Ogataea</taxon>
    </lineage>
</organism>
<comment type="subcellular location">
    <subcellularLocation>
        <location evidence="1 15">Endoplasmic reticulum membrane</location>
        <topology evidence="1 15">Multi-pass membrane protein</topology>
    </subcellularLocation>
</comment>
<feature type="transmembrane region" description="Helical" evidence="15">
    <location>
        <begin position="230"/>
        <end position="252"/>
    </location>
</feature>
<protein>
    <recommendedName>
        <fullName evidence="4 15">Dolichyl-phosphate-mannose--protein mannosyltransferase</fullName>
        <ecNumber evidence="4 15">2.4.1.109</ecNumber>
    </recommendedName>
</protein>
<feature type="transmembrane region" description="Helical" evidence="15">
    <location>
        <begin position="542"/>
        <end position="563"/>
    </location>
</feature>
<dbReference type="GeneID" id="70234299"/>
<dbReference type="EC" id="2.4.1.109" evidence="4 15"/>
<comment type="catalytic activity">
    <reaction evidence="13 15">
        <text>a di-trans,poly-cis-dolichyl beta-D-mannosyl phosphate + L-threonyl-[protein] = 3-O-(alpha-D-mannosyl)-L-threonyl-[protein] + a di-trans,poly-cis-dolichyl phosphate + H(+)</text>
        <dbReference type="Rhea" id="RHEA:53396"/>
        <dbReference type="Rhea" id="RHEA-COMP:11060"/>
        <dbReference type="Rhea" id="RHEA-COMP:13547"/>
        <dbReference type="Rhea" id="RHEA-COMP:19498"/>
        <dbReference type="Rhea" id="RHEA-COMP:19501"/>
        <dbReference type="ChEBI" id="CHEBI:15378"/>
        <dbReference type="ChEBI" id="CHEBI:30013"/>
        <dbReference type="ChEBI" id="CHEBI:57683"/>
        <dbReference type="ChEBI" id="CHEBI:58211"/>
        <dbReference type="ChEBI" id="CHEBI:137323"/>
        <dbReference type="EC" id="2.4.1.109"/>
    </reaction>
</comment>
<evidence type="ECO:0000256" key="9">
    <source>
        <dbReference type="ARBA" id="ARBA00022824"/>
    </source>
</evidence>
<proteinExistence type="inferred from homology"/>
<accession>A0A9P8PAG9</accession>
<keyword evidence="10 15" id="KW-1133">Transmembrane helix</keyword>
<keyword evidence="12" id="KW-0325">Glycoprotein</keyword>
<keyword evidence="6 15" id="KW-0808">Transferase</keyword>
<evidence type="ECO:0000259" key="16">
    <source>
        <dbReference type="PROSITE" id="PS50919"/>
    </source>
</evidence>
<evidence type="ECO:0000256" key="2">
    <source>
        <dbReference type="ARBA" id="ARBA00004922"/>
    </source>
</evidence>
<dbReference type="PANTHER" id="PTHR10050">
    <property type="entry name" value="DOLICHYL-PHOSPHATE-MANNOSE--PROTEIN MANNOSYLTRANSFERASE"/>
    <property type="match status" value="1"/>
</dbReference>
<evidence type="ECO:0000256" key="7">
    <source>
        <dbReference type="ARBA" id="ARBA00022692"/>
    </source>
</evidence>
<feature type="transmembrane region" description="Helical" evidence="15">
    <location>
        <begin position="185"/>
        <end position="210"/>
    </location>
</feature>
<sequence>MSLSNGPSRKYYKSRSIDLDLPKDQRVRLLMVVVLALALRLIGINYPSTITGFESRIVDHIVDYSTGSFFVDPNPPLVPLLYSCVSKFTGLDTPLVLLRSLSALYGTATVLLTYRTLQACGVGHKIAIGGSLLIAFENSFVQESSYISDITPTLFFLSLTVALTKTISSGSSRKRTLVATIVSPIALGLLISSDWIGLASAAWVLTVFVRDTWLQIGDLSLSTRTVVKQALFRLSLLLVIPVSIYLSIYAVYLHILPHTGPGYSLVSPHFQNALDPIPPYVADISYGSTVSLRSYFTGKYLHSEASDYPKSGNQRVTASPTDTEGNLWFVEQRIKARNGELVRKAKQIETGRQIRFFHNATERYLYINTDGKPPLSETDYNKEVSTFGNSSWEGENWINFELRPASRYSTSAASKRFRAIESVFQIYNVRNKCFLMATENALPSWAQGHDEVICIEKPIFERSLWYFVKNEHPKLEGSPVEYRNLSFFDKLKEVHVQTLRLVGKLPKWTVEDQNPLRWPFLEEKTLLWRNGDEEIWSTGNPVVYWTVIMVVVGFVGFKAFQVITLNPYKPAVWSIEELEFDRHATDFLLGFVIHLIPYVLSNARVEPAKYSFALFFGVLLFCQWLEYMKAEKVLAAIIALTVIVYRMV</sequence>
<evidence type="ECO:0000256" key="10">
    <source>
        <dbReference type="ARBA" id="ARBA00022989"/>
    </source>
</evidence>
<keyword evidence="11 15" id="KW-0472">Membrane</keyword>
<dbReference type="Pfam" id="PF16192">
    <property type="entry name" value="PMT_4TMC"/>
    <property type="match status" value="1"/>
</dbReference>
<dbReference type="RefSeq" id="XP_046062992.1">
    <property type="nucleotide sequence ID" value="XM_046203191.1"/>
</dbReference>
<evidence type="ECO:0000256" key="3">
    <source>
        <dbReference type="ARBA" id="ARBA00007222"/>
    </source>
</evidence>
<dbReference type="InterPro" id="IPR016093">
    <property type="entry name" value="MIR_motif"/>
</dbReference>
<evidence type="ECO:0000256" key="1">
    <source>
        <dbReference type="ARBA" id="ARBA00004477"/>
    </source>
</evidence>
<keyword evidence="7 15" id="KW-0812">Transmembrane</keyword>
<comment type="caution">
    <text evidence="15">Lacks conserved residue(s) required for the propagation of feature annotation.</text>
</comment>
<dbReference type="SUPFAM" id="SSF82109">
    <property type="entry name" value="MIR domain"/>
    <property type="match status" value="1"/>
</dbReference>
<dbReference type="OrthoDB" id="292747at2759"/>
<gene>
    <name evidence="17" type="ORF">OGAPHI_002332</name>
</gene>
<comment type="pathway">
    <text evidence="2 15">Protein modification; protein glycosylation.</text>
</comment>
<evidence type="ECO:0000256" key="11">
    <source>
        <dbReference type="ARBA" id="ARBA00023136"/>
    </source>
</evidence>
<comment type="function">
    <text evidence="15">Transfers mannose from Dol-P-mannose to Ser or Thr residues on proteins.</text>
</comment>
<feature type="domain" description="MIR" evidence="16">
    <location>
        <begin position="345"/>
        <end position="402"/>
    </location>
</feature>
<keyword evidence="9 15" id="KW-0256">Endoplasmic reticulum</keyword>
<evidence type="ECO:0000256" key="14">
    <source>
        <dbReference type="ARBA" id="ARBA00045102"/>
    </source>
</evidence>
<feature type="transmembrane region" description="Helical" evidence="15">
    <location>
        <begin position="29"/>
        <end position="46"/>
    </location>
</feature>
<evidence type="ECO:0000256" key="8">
    <source>
        <dbReference type="ARBA" id="ARBA00022737"/>
    </source>
</evidence>
<dbReference type="InterPro" id="IPR027005">
    <property type="entry name" value="PMT-like"/>
</dbReference>
<evidence type="ECO:0000256" key="13">
    <source>
        <dbReference type="ARBA" id="ARBA00045085"/>
    </source>
</evidence>
<dbReference type="InterPro" id="IPR003342">
    <property type="entry name" value="ArnT-like_N"/>
</dbReference>
<dbReference type="Pfam" id="PF02366">
    <property type="entry name" value="PMT"/>
    <property type="match status" value="1"/>
</dbReference>
<dbReference type="Gene3D" id="2.80.10.50">
    <property type="match status" value="1"/>
</dbReference>
<comment type="similarity">
    <text evidence="3 15">Belongs to the glycosyltransferase 39 family.</text>
</comment>
<evidence type="ECO:0000313" key="18">
    <source>
        <dbReference type="Proteomes" id="UP000769157"/>
    </source>
</evidence>
<dbReference type="SMART" id="SM00472">
    <property type="entry name" value="MIR"/>
    <property type="match status" value="3"/>
</dbReference>
<evidence type="ECO:0000256" key="6">
    <source>
        <dbReference type="ARBA" id="ARBA00022679"/>
    </source>
</evidence>
<dbReference type="GO" id="GO:0004169">
    <property type="term" value="F:dolichyl-phosphate-mannose-protein mannosyltransferase activity"/>
    <property type="evidence" value="ECO:0007669"/>
    <property type="project" value="UniProtKB-UniRule"/>
</dbReference>
<comment type="caution">
    <text evidence="17">The sequence shown here is derived from an EMBL/GenBank/DDBJ whole genome shotgun (WGS) entry which is preliminary data.</text>
</comment>
<evidence type="ECO:0000313" key="17">
    <source>
        <dbReference type="EMBL" id="KAH3668578.1"/>
    </source>
</evidence>
<evidence type="ECO:0000256" key="12">
    <source>
        <dbReference type="ARBA" id="ARBA00023180"/>
    </source>
</evidence>
<dbReference type="InterPro" id="IPR036300">
    <property type="entry name" value="MIR_dom_sf"/>
</dbReference>
<dbReference type="EMBL" id="JAEUBE010000158">
    <property type="protein sequence ID" value="KAH3668578.1"/>
    <property type="molecule type" value="Genomic_DNA"/>
</dbReference>
<name>A0A9P8PAG9_9ASCO</name>
<feature type="transmembrane region" description="Helical" evidence="15">
    <location>
        <begin position="608"/>
        <end position="626"/>
    </location>
</feature>
<dbReference type="Pfam" id="PF02815">
    <property type="entry name" value="MIR"/>
    <property type="match status" value="1"/>
</dbReference>
<feature type="transmembrane region" description="Helical" evidence="15">
    <location>
        <begin position="583"/>
        <end position="601"/>
    </location>
</feature>
<dbReference type="AlphaFoldDB" id="A0A9P8PAG9"/>
<keyword evidence="5 15" id="KW-0328">Glycosyltransferase</keyword>
<evidence type="ECO:0000256" key="15">
    <source>
        <dbReference type="RuleBase" id="RU367007"/>
    </source>
</evidence>
<dbReference type="GO" id="GO:0005789">
    <property type="term" value="C:endoplasmic reticulum membrane"/>
    <property type="evidence" value="ECO:0007669"/>
    <property type="project" value="UniProtKB-SubCell"/>
</dbReference>
<evidence type="ECO:0000256" key="5">
    <source>
        <dbReference type="ARBA" id="ARBA00022676"/>
    </source>
</evidence>
<comment type="catalytic activity">
    <reaction evidence="14 15">
        <text>a di-trans,poly-cis-dolichyl beta-D-mannosyl phosphate + L-seryl-[protein] = 3-O-(alpha-D-mannosyl)-L-seryl-[protein] + a di-trans,poly-cis-dolichyl phosphate + H(+)</text>
        <dbReference type="Rhea" id="RHEA:17377"/>
        <dbReference type="Rhea" id="RHEA-COMP:9863"/>
        <dbReference type="Rhea" id="RHEA-COMP:13546"/>
        <dbReference type="Rhea" id="RHEA-COMP:19498"/>
        <dbReference type="Rhea" id="RHEA-COMP:19501"/>
        <dbReference type="ChEBI" id="CHEBI:15378"/>
        <dbReference type="ChEBI" id="CHEBI:29999"/>
        <dbReference type="ChEBI" id="CHEBI:57683"/>
        <dbReference type="ChEBI" id="CHEBI:58211"/>
        <dbReference type="ChEBI" id="CHEBI:137321"/>
        <dbReference type="EC" id="2.4.1.109"/>
    </reaction>
</comment>
<dbReference type="InterPro" id="IPR032421">
    <property type="entry name" value="PMT_4TMC"/>
</dbReference>
<dbReference type="Proteomes" id="UP000769157">
    <property type="component" value="Unassembled WGS sequence"/>
</dbReference>
<feature type="domain" description="MIR" evidence="16">
    <location>
        <begin position="281"/>
        <end position="333"/>
    </location>
</feature>
<reference evidence="17" key="1">
    <citation type="journal article" date="2021" name="Open Biol.">
        <title>Shared evolutionary footprints suggest mitochondrial oxidative damage underlies multiple complex I losses in fungi.</title>
        <authorList>
            <person name="Schikora-Tamarit M.A."/>
            <person name="Marcet-Houben M."/>
            <person name="Nosek J."/>
            <person name="Gabaldon T."/>
        </authorList>
    </citation>
    <scope>NUCLEOTIDE SEQUENCE</scope>
    <source>
        <strain evidence="17">CBS6075</strain>
    </source>
</reference>
<evidence type="ECO:0000256" key="4">
    <source>
        <dbReference type="ARBA" id="ARBA00012839"/>
    </source>
</evidence>
<keyword evidence="8" id="KW-0677">Repeat</keyword>
<reference evidence="17" key="2">
    <citation type="submission" date="2021-01" db="EMBL/GenBank/DDBJ databases">
        <authorList>
            <person name="Schikora-Tamarit M.A."/>
        </authorList>
    </citation>
    <scope>NUCLEOTIDE SEQUENCE</scope>
    <source>
        <strain evidence="17">CBS6075</strain>
    </source>
</reference>